<dbReference type="OrthoDB" id="10015129at2"/>
<dbReference type="EMBL" id="MWXA01000008">
    <property type="protein sequence ID" value="OZG65569.1"/>
    <property type="molecule type" value="Genomic_DNA"/>
</dbReference>
<evidence type="ECO:0000313" key="3">
    <source>
        <dbReference type="EMBL" id="OZG65569.1"/>
    </source>
</evidence>
<feature type="region of interest" description="Disordered" evidence="1">
    <location>
        <begin position="92"/>
        <end position="146"/>
    </location>
</feature>
<keyword evidence="2" id="KW-0472">Membrane</keyword>
<feature type="region of interest" description="Disordered" evidence="1">
    <location>
        <begin position="1"/>
        <end position="38"/>
    </location>
</feature>
<feature type="compositionally biased region" description="Basic and acidic residues" evidence="1">
    <location>
        <begin position="136"/>
        <end position="146"/>
    </location>
</feature>
<feature type="transmembrane region" description="Helical" evidence="2">
    <location>
        <begin position="198"/>
        <end position="220"/>
    </location>
</feature>
<feature type="compositionally biased region" description="Polar residues" evidence="1">
    <location>
        <begin position="12"/>
        <end position="23"/>
    </location>
</feature>
<dbReference type="AlphaFoldDB" id="A0A261G2A7"/>
<name>A0A261G2A7_9BIFI</name>
<comment type="caution">
    <text evidence="3">The sequence shown here is derived from an EMBL/GenBank/DDBJ whole genome shotgun (WGS) entry which is preliminary data.</text>
</comment>
<feature type="compositionally biased region" description="Polar residues" evidence="1">
    <location>
        <begin position="120"/>
        <end position="135"/>
    </location>
</feature>
<reference evidence="3 4" key="1">
    <citation type="journal article" date="2017" name="BMC Genomics">
        <title>Comparative genomic and phylogenomic analyses of the Bifidobacteriaceae family.</title>
        <authorList>
            <person name="Lugli G.A."/>
            <person name="Milani C."/>
            <person name="Turroni F."/>
            <person name="Duranti S."/>
            <person name="Mancabelli L."/>
            <person name="Mangifesta M."/>
            <person name="Ferrario C."/>
            <person name="Modesto M."/>
            <person name="Mattarelli P."/>
            <person name="Jiri K."/>
            <person name="van Sinderen D."/>
            <person name="Ventura M."/>
        </authorList>
    </citation>
    <scope>NUCLEOTIDE SEQUENCE [LARGE SCALE GENOMIC DNA]</scope>
    <source>
        <strain evidence="3 4">LMG 28769</strain>
    </source>
</reference>
<sequence>MMNNAADDRNHLQANDPESTQSLDLHDEQNEQNDANTVTQRLSLPQGDEIEHNEDESNTTDSAQTESLTTRIAMIADEDTVSNEHAVHHEDAAAGDTTRAGHHAPDSARPTHPTDIPLYTRSSASTPTGTAMNTHRNGDGNRPERDAQGNIIVRKQGASMATIVFGSMLIVCGLLGSLMLWYGDSRNSLSFMSVDWRLALALACFAVGAVLLLSAIFWAVSTGIRRLRR</sequence>
<proteinExistence type="predicted"/>
<keyword evidence="2" id="KW-1133">Transmembrane helix</keyword>
<evidence type="ECO:0000256" key="1">
    <source>
        <dbReference type="SAM" id="MobiDB-lite"/>
    </source>
</evidence>
<dbReference type="GeneID" id="98296403"/>
<gene>
    <name evidence="3" type="ORF">BAQU_1752</name>
</gene>
<keyword evidence="2" id="KW-0812">Transmembrane</keyword>
<keyword evidence="4" id="KW-1185">Reference proteome</keyword>
<accession>A0A261G2A7</accession>
<organism evidence="3 4">
    <name type="scientific">Bifidobacterium aquikefiri</name>
    <dbReference type="NCBI Taxonomy" id="1653207"/>
    <lineage>
        <taxon>Bacteria</taxon>
        <taxon>Bacillati</taxon>
        <taxon>Actinomycetota</taxon>
        <taxon>Actinomycetes</taxon>
        <taxon>Bifidobacteriales</taxon>
        <taxon>Bifidobacteriaceae</taxon>
        <taxon>Bifidobacterium</taxon>
    </lineage>
</organism>
<evidence type="ECO:0000313" key="4">
    <source>
        <dbReference type="Proteomes" id="UP000216451"/>
    </source>
</evidence>
<evidence type="ECO:0000256" key="2">
    <source>
        <dbReference type="SAM" id="Phobius"/>
    </source>
</evidence>
<feature type="transmembrane region" description="Helical" evidence="2">
    <location>
        <begin position="163"/>
        <end position="183"/>
    </location>
</feature>
<protein>
    <submittedName>
        <fullName evidence="3">Uncharacterized protein</fullName>
    </submittedName>
</protein>
<dbReference type="Proteomes" id="UP000216451">
    <property type="component" value="Unassembled WGS sequence"/>
</dbReference>
<dbReference type="RefSeq" id="WP_094694816.1">
    <property type="nucleotide sequence ID" value="NZ_JBDNSG010000017.1"/>
</dbReference>
<feature type="compositionally biased region" description="Basic and acidic residues" evidence="1">
    <location>
        <begin position="1"/>
        <end position="11"/>
    </location>
</feature>